<evidence type="ECO:0000256" key="2">
    <source>
        <dbReference type="ARBA" id="ARBA00022448"/>
    </source>
</evidence>
<dbReference type="PROSITE" id="PS00216">
    <property type="entry name" value="SUGAR_TRANSPORT_1"/>
    <property type="match status" value="1"/>
</dbReference>
<evidence type="ECO:0000256" key="1">
    <source>
        <dbReference type="ARBA" id="ARBA00004651"/>
    </source>
</evidence>
<dbReference type="PANTHER" id="PTHR48021">
    <property type="match status" value="1"/>
</dbReference>
<evidence type="ECO:0000256" key="8">
    <source>
        <dbReference type="SAM" id="Phobius"/>
    </source>
</evidence>
<sequence length="471" mass="48406">MTPSESSQVRSCTPVLLLALTQGLALGWSSPAMAKLRAGEGPFKPTLDELSWIVSFFSLGILAGSLVGAQVFARAGRRTTLMLGPVLLAACSAVTVLGASARPVYLARLLGGAGHGIGVSFSSIYVAEVTDTALRGRLILVTNLLLMAGPLLSYAAGPLLSYTALSLAPLATGAAALALALGRGWMRETPLYLASKGRADEALASLRALRAGIKDEEVRGEFAAIQKTVKQQQEQQRSSGGGGGLREVLAEPAARRAAVLCLVVSGSFAALGVTTVLAFTQQIVEEAGAPLSPAVCSVVLVATNIAAVLGSMPVVERVGRRTLLAGSAFGNAVALGALAAFLVARDALGVDVSAAHWLPLAALVAYMTSTGMGVITIPHVLVSELLPQRAKASVAPLSGALVALSAFALHKSFFLVGRALGFGVPFAFFALYNLGYAVFVAACVPETKGKTLAQVQEMLASATADEKKKKK</sequence>
<evidence type="ECO:0000259" key="9">
    <source>
        <dbReference type="PROSITE" id="PS50850"/>
    </source>
</evidence>
<dbReference type="PANTHER" id="PTHR48021:SF46">
    <property type="entry name" value="MAJOR FACILITATOR SUPERFAMILY (MFS) PROFILE DOMAIN-CONTAINING PROTEIN"/>
    <property type="match status" value="1"/>
</dbReference>
<evidence type="ECO:0000313" key="10">
    <source>
        <dbReference type="EMBL" id="KAK3907736.1"/>
    </source>
</evidence>
<feature type="transmembrane region" description="Helical" evidence="8">
    <location>
        <begin position="356"/>
        <end position="382"/>
    </location>
</feature>
<accession>A0AAE1GQS9</accession>
<dbReference type="AlphaFoldDB" id="A0AAE1GQS9"/>
<dbReference type="Pfam" id="PF00083">
    <property type="entry name" value="Sugar_tr"/>
    <property type="match status" value="1"/>
</dbReference>
<keyword evidence="11" id="KW-1185">Reference proteome</keyword>
<feature type="domain" description="Major facilitator superfamily (MFS) profile" evidence="9">
    <location>
        <begin position="11"/>
        <end position="448"/>
    </location>
</feature>
<dbReference type="InterPro" id="IPR036259">
    <property type="entry name" value="MFS_trans_sf"/>
</dbReference>
<dbReference type="InterPro" id="IPR005828">
    <property type="entry name" value="MFS_sugar_transport-like"/>
</dbReference>
<evidence type="ECO:0000256" key="4">
    <source>
        <dbReference type="ARBA" id="ARBA00022597"/>
    </source>
</evidence>
<feature type="transmembrane region" description="Helical" evidence="8">
    <location>
        <begin position="138"/>
        <end position="156"/>
    </location>
</feature>
<protein>
    <submittedName>
        <fullName evidence="10">Facilitated trehalose transporter Tret1-2-like protein</fullName>
    </submittedName>
</protein>
<evidence type="ECO:0000256" key="6">
    <source>
        <dbReference type="ARBA" id="ARBA00022989"/>
    </source>
</evidence>
<feature type="transmembrane region" description="Helical" evidence="8">
    <location>
        <begin position="422"/>
        <end position="444"/>
    </location>
</feature>
<dbReference type="EMBL" id="JAHWGI010000014">
    <property type="protein sequence ID" value="KAK3907736.1"/>
    <property type="molecule type" value="Genomic_DNA"/>
</dbReference>
<gene>
    <name evidence="10" type="ORF">KUF71_018372</name>
</gene>
<dbReference type="Proteomes" id="UP001219518">
    <property type="component" value="Unassembled WGS sequence"/>
</dbReference>
<keyword evidence="5 8" id="KW-0812">Transmembrane</keyword>
<dbReference type="GO" id="GO:0022857">
    <property type="term" value="F:transmembrane transporter activity"/>
    <property type="evidence" value="ECO:0007669"/>
    <property type="project" value="InterPro"/>
</dbReference>
<dbReference type="PROSITE" id="PS50850">
    <property type="entry name" value="MFS"/>
    <property type="match status" value="1"/>
</dbReference>
<keyword evidence="4" id="KW-0762">Sugar transport</keyword>
<keyword evidence="3" id="KW-1003">Cell membrane</keyword>
<dbReference type="SUPFAM" id="SSF103473">
    <property type="entry name" value="MFS general substrate transporter"/>
    <property type="match status" value="1"/>
</dbReference>
<dbReference type="InterPro" id="IPR050549">
    <property type="entry name" value="MFS_Trehalose_Transporter"/>
</dbReference>
<keyword evidence="7 8" id="KW-0472">Membrane</keyword>
<evidence type="ECO:0000256" key="7">
    <source>
        <dbReference type="ARBA" id="ARBA00023136"/>
    </source>
</evidence>
<dbReference type="FunFam" id="1.20.1250.20:FF:000218">
    <property type="entry name" value="facilitated trehalose transporter Tret1"/>
    <property type="match status" value="1"/>
</dbReference>
<dbReference type="InterPro" id="IPR005829">
    <property type="entry name" value="Sugar_transporter_CS"/>
</dbReference>
<feature type="transmembrane region" description="Helical" evidence="8">
    <location>
        <begin position="162"/>
        <end position="181"/>
    </location>
</feature>
<feature type="transmembrane region" description="Helical" evidence="8">
    <location>
        <begin position="50"/>
        <end position="73"/>
    </location>
</feature>
<reference evidence="10" key="1">
    <citation type="submission" date="2021-07" db="EMBL/GenBank/DDBJ databases">
        <authorList>
            <person name="Catto M.A."/>
            <person name="Jacobson A."/>
            <person name="Kennedy G."/>
            <person name="Labadie P."/>
            <person name="Hunt B.G."/>
            <person name="Srinivasan R."/>
        </authorList>
    </citation>
    <scope>NUCLEOTIDE SEQUENCE</scope>
    <source>
        <strain evidence="10">PL_HMW_Pooled</strain>
        <tissue evidence="10">Head</tissue>
    </source>
</reference>
<feature type="transmembrane region" description="Helical" evidence="8">
    <location>
        <begin position="80"/>
        <end position="99"/>
    </location>
</feature>
<dbReference type="InterPro" id="IPR020846">
    <property type="entry name" value="MFS_dom"/>
</dbReference>
<feature type="transmembrane region" description="Helical" evidence="8">
    <location>
        <begin position="105"/>
        <end position="126"/>
    </location>
</feature>
<keyword evidence="2" id="KW-0813">Transport</keyword>
<feature type="transmembrane region" description="Helical" evidence="8">
    <location>
        <begin position="394"/>
        <end position="416"/>
    </location>
</feature>
<evidence type="ECO:0000313" key="11">
    <source>
        <dbReference type="Proteomes" id="UP001219518"/>
    </source>
</evidence>
<keyword evidence="6 8" id="KW-1133">Transmembrane helix</keyword>
<dbReference type="PROSITE" id="PS00217">
    <property type="entry name" value="SUGAR_TRANSPORT_2"/>
    <property type="match status" value="1"/>
</dbReference>
<feature type="transmembrane region" description="Helical" evidence="8">
    <location>
        <begin position="291"/>
        <end position="310"/>
    </location>
</feature>
<evidence type="ECO:0000256" key="3">
    <source>
        <dbReference type="ARBA" id="ARBA00022475"/>
    </source>
</evidence>
<proteinExistence type="predicted"/>
<comment type="caution">
    <text evidence="10">The sequence shown here is derived from an EMBL/GenBank/DDBJ whole genome shotgun (WGS) entry which is preliminary data.</text>
</comment>
<dbReference type="GO" id="GO:0005886">
    <property type="term" value="C:plasma membrane"/>
    <property type="evidence" value="ECO:0007669"/>
    <property type="project" value="UniProtKB-SubCell"/>
</dbReference>
<feature type="transmembrane region" description="Helical" evidence="8">
    <location>
        <begin position="257"/>
        <end position="279"/>
    </location>
</feature>
<name>A0AAE1GQS9_9NEOP</name>
<comment type="subcellular location">
    <subcellularLocation>
        <location evidence="1">Cell membrane</location>
        <topology evidence="1">Multi-pass membrane protein</topology>
    </subcellularLocation>
</comment>
<dbReference type="Gene3D" id="1.20.1250.20">
    <property type="entry name" value="MFS general substrate transporter like domains"/>
    <property type="match status" value="1"/>
</dbReference>
<organism evidence="10 11">
    <name type="scientific">Frankliniella fusca</name>
    <dbReference type="NCBI Taxonomy" id="407009"/>
    <lineage>
        <taxon>Eukaryota</taxon>
        <taxon>Metazoa</taxon>
        <taxon>Ecdysozoa</taxon>
        <taxon>Arthropoda</taxon>
        <taxon>Hexapoda</taxon>
        <taxon>Insecta</taxon>
        <taxon>Pterygota</taxon>
        <taxon>Neoptera</taxon>
        <taxon>Paraneoptera</taxon>
        <taxon>Thysanoptera</taxon>
        <taxon>Terebrantia</taxon>
        <taxon>Thripoidea</taxon>
        <taxon>Thripidae</taxon>
        <taxon>Frankliniella</taxon>
    </lineage>
</organism>
<feature type="transmembrane region" description="Helical" evidence="8">
    <location>
        <begin position="322"/>
        <end position="344"/>
    </location>
</feature>
<evidence type="ECO:0000256" key="5">
    <source>
        <dbReference type="ARBA" id="ARBA00022692"/>
    </source>
</evidence>
<reference evidence="10" key="2">
    <citation type="journal article" date="2023" name="BMC Genomics">
        <title>Pest status, molecular evolution, and epigenetic factors derived from the genome assembly of Frankliniella fusca, a thysanopteran phytovirus vector.</title>
        <authorList>
            <person name="Catto M.A."/>
            <person name="Labadie P.E."/>
            <person name="Jacobson A.L."/>
            <person name="Kennedy G.G."/>
            <person name="Srinivasan R."/>
            <person name="Hunt B.G."/>
        </authorList>
    </citation>
    <scope>NUCLEOTIDE SEQUENCE</scope>
    <source>
        <strain evidence="10">PL_HMW_Pooled</strain>
    </source>
</reference>